<keyword evidence="2" id="KW-1185">Reference proteome</keyword>
<reference evidence="1 2" key="1">
    <citation type="journal article" date="2013" name="Proc. Natl. Acad. Sci. U.S.A.">
        <title>Genome of an arbuscular mycorrhizal fungus provides insight into the oldest plant symbiosis.</title>
        <authorList>
            <person name="Tisserant E."/>
            <person name="Malbreil M."/>
            <person name="Kuo A."/>
            <person name="Kohler A."/>
            <person name="Symeonidi A."/>
            <person name="Balestrini R."/>
            <person name="Charron P."/>
            <person name="Duensing N."/>
            <person name="Frei Dit Frey N."/>
            <person name="Gianinazzi-Pearson V."/>
            <person name="Gilbert L.B."/>
            <person name="Handa Y."/>
            <person name="Herr J.R."/>
            <person name="Hijri M."/>
            <person name="Koul R."/>
            <person name="Kawaguchi M."/>
            <person name="Krajinski F."/>
            <person name="Lammers P.J."/>
            <person name="Masclaux F.G."/>
            <person name="Murat C."/>
            <person name="Morin E."/>
            <person name="Ndikumana S."/>
            <person name="Pagni M."/>
            <person name="Petitpierre D."/>
            <person name="Requena N."/>
            <person name="Rosikiewicz P."/>
            <person name="Riley R."/>
            <person name="Saito K."/>
            <person name="San Clemente H."/>
            <person name="Shapiro H."/>
            <person name="van Tuinen D."/>
            <person name="Becard G."/>
            <person name="Bonfante P."/>
            <person name="Paszkowski U."/>
            <person name="Shachar-Hill Y.Y."/>
            <person name="Tuskan G.A."/>
            <person name="Young P.W."/>
            <person name="Sanders I.R."/>
            <person name="Henrissat B."/>
            <person name="Rensing S.A."/>
            <person name="Grigoriev I.V."/>
            <person name="Corradi N."/>
            <person name="Roux C."/>
            <person name="Martin F."/>
        </authorList>
    </citation>
    <scope>NUCLEOTIDE SEQUENCE [LARGE SCALE GENOMIC DNA]</scope>
    <source>
        <strain evidence="1 2">DAOM 197198</strain>
    </source>
</reference>
<dbReference type="AlphaFoldDB" id="A0A2P4Q593"/>
<reference evidence="1 2" key="2">
    <citation type="journal article" date="2018" name="New Phytol.">
        <title>High intraspecific genome diversity in the model arbuscular mycorrhizal symbiont Rhizophagus irregularis.</title>
        <authorList>
            <person name="Chen E.C.H."/>
            <person name="Morin E."/>
            <person name="Beaudet D."/>
            <person name="Noel J."/>
            <person name="Yildirir G."/>
            <person name="Ndikumana S."/>
            <person name="Charron P."/>
            <person name="St-Onge C."/>
            <person name="Giorgi J."/>
            <person name="Kruger M."/>
            <person name="Marton T."/>
            <person name="Ropars J."/>
            <person name="Grigoriev I.V."/>
            <person name="Hainaut M."/>
            <person name="Henrissat B."/>
            <person name="Roux C."/>
            <person name="Martin F."/>
            <person name="Corradi N."/>
        </authorList>
    </citation>
    <scope>NUCLEOTIDE SEQUENCE [LARGE SCALE GENOMIC DNA]</scope>
    <source>
        <strain evidence="1 2">DAOM 197198</strain>
    </source>
</reference>
<sequence length="196" mass="22919">MIFTDLRGTTKETNEKRGTTIIYPIKLLKDEKENYTFVHNPETSHYHTRGIEIGISGICRFVEYSDDSESSDPRIYVTDNKCFVLKKFVILNFHDSLGSSEISDCVDILLSCVYDKYFLVEQYKNNVQLLEVYGLAKMKLETITKRVENSQNKLTRKYNRNIFSVSKNKLYLCFTRRIQSVKITMRKKSIPLPIDT</sequence>
<gene>
    <name evidence="1" type="ORF">GLOIN_2v1773284</name>
</gene>
<dbReference type="EMBL" id="AUPC02000091">
    <property type="protein sequence ID" value="POG72821.1"/>
    <property type="molecule type" value="Genomic_DNA"/>
</dbReference>
<comment type="caution">
    <text evidence="1">The sequence shown here is derived from an EMBL/GenBank/DDBJ whole genome shotgun (WGS) entry which is preliminary data.</text>
</comment>
<dbReference type="VEuPathDB" id="FungiDB:RhiirFUN_011564"/>
<protein>
    <submittedName>
        <fullName evidence="1">Uncharacterized protein</fullName>
    </submittedName>
</protein>
<name>A0A2P4Q593_RHIID</name>
<evidence type="ECO:0000313" key="1">
    <source>
        <dbReference type="EMBL" id="POG72821.1"/>
    </source>
</evidence>
<accession>A0A2P4Q593</accession>
<proteinExistence type="predicted"/>
<organism evidence="1 2">
    <name type="scientific">Rhizophagus irregularis (strain DAOM 181602 / DAOM 197198 / MUCL 43194)</name>
    <name type="common">Arbuscular mycorrhizal fungus</name>
    <name type="synonym">Glomus intraradices</name>
    <dbReference type="NCBI Taxonomy" id="747089"/>
    <lineage>
        <taxon>Eukaryota</taxon>
        <taxon>Fungi</taxon>
        <taxon>Fungi incertae sedis</taxon>
        <taxon>Mucoromycota</taxon>
        <taxon>Glomeromycotina</taxon>
        <taxon>Glomeromycetes</taxon>
        <taxon>Glomerales</taxon>
        <taxon>Glomeraceae</taxon>
        <taxon>Rhizophagus</taxon>
    </lineage>
</organism>
<evidence type="ECO:0000313" key="2">
    <source>
        <dbReference type="Proteomes" id="UP000018888"/>
    </source>
</evidence>
<dbReference type="Proteomes" id="UP000018888">
    <property type="component" value="Unassembled WGS sequence"/>
</dbReference>